<keyword evidence="4" id="KW-1185">Reference proteome</keyword>
<protein>
    <submittedName>
        <fullName evidence="3">Uncharacterized protein</fullName>
    </submittedName>
</protein>
<dbReference type="EMBL" id="JBHMAJ010000006">
    <property type="protein sequence ID" value="MFB9824211.1"/>
    <property type="molecule type" value="Genomic_DNA"/>
</dbReference>
<keyword evidence="1" id="KW-0175">Coiled coil</keyword>
<dbReference type="RefSeq" id="WP_222922632.1">
    <property type="nucleotide sequence ID" value="NZ_CP082286.1"/>
</dbReference>
<evidence type="ECO:0000313" key="3">
    <source>
        <dbReference type="EMBL" id="MFB9824211.1"/>
    </source>
</evidence>
<gene>
    <name evidence="3" type="ORF">ACFFOL_08500</name>
</gene>
<dbReference type="Proteomes" id="UP001589595">
    <property type="component" value="Unassembled WGS sequence"/>
</dbReference>
<accession>A0ABD5MK57</accession>
<sequence>MAEERTRVDFNAPTSLVERADSVVEILDISRTRLLIDALEDELEELATNEEFRRRLSDAYYDGRIDYDTVESVLGREEALRMKLLRESIDRAPPEPQLEDGLPSDDAFYDDDLPEWTDSQSSESSDDESHA</sequence>
<dbReference type="AlphaFoldDB" id="A0ABD5MK57"/>
<organism evidence="3 4">
    <name type="scientific">Halobaculum roseum</name>
    <dbReference type="NCBI Taxonomy" id="2175149"/>
    <lineage>
        <taxon>Archaea</taxon>
        <taxon>Methanobacteriati</taxon>
        <taxon>Methanobacteriota</taxon>
        <taxon>Stenosarchaea group</taxon>
        <taxon>Halobacteria</taxon>
        <taxon>Halobacteriales</taxon>
        <taxon>Haloferacaceae</taxon>
        <taxon>Halobaculum</taxon>
    </lineage>
</organism>
<evidence type="ECO:0000256" key="1">
    <source>
        <dbReference type="SAM" id="Coils"/>
    </source>
</evidence>
<evidence type="ECO:0000313" key="4">
    <source>
        <dbReference type="Proteomes" id="UP001589595"/>
    </source>
</evidence>
<dbReference type="GeneID" id="67209958"/>
<reference evidence="3" key="1">
    <citation type="submission" date="2024-09" db="EMBL/GenBank/DDBJ databases">
        <authorList>
            <person name="Sun Q."/>
        </authorList>
    </citation>
    <scope>NUCLEOTIDE SEQUENCE [LARGE SCALE GENOMIC DNA]</scope>
    <source>
        <strain evidence="3">JCM 31273</strain>
    </source>
</reference>
<proteinExistence type="predicted"/>
<comment type="caution">
    <text evidence="3">The sequence shown here is derived from an EMBL/GenBank/DDBJ whole genome shotgun (WGS) entry which is preliminary data.</text>
</comment>
<feature type="region of interest" description="Disordered" evidence="2">
    <location>
        <begin position="88"/>
        <end position="131"/>
    </location>
</feature>
<name>A0ABD5MK57_9EURY</name>
<evidence type="ECO:0000256" key="2">
    <source>
        <dbReference type="SAM" id="MobiDB-lite"/>
    </source>
</evidence>
<feature type="coiled-coil region" evidence="1">
    <location>
        <begin position="29"/>
        <end position="56"/>
    </location>
</feature>